<evidence type="ECO:0000256" key="7">
    <source>
        <dbReference type="ARBA" id="ARBA00024033"/>
    </source>
</evidence>
<protein>
    <submittedName>
        <fullName evidence="9">DUF2029 domain-containing protein</fullName>
    </submittedName>
</protein>
<dbReference type="GO" id="GO:0016758">
    <property type="term" value="F:hexosyltransferase activity"/>
    <property type="evidence" value="ECO:0007669"/>
    <property type="project" value="InterPro"/>
</dbReference>
<dbReference type="Proteomes" id="UP001195196">
    <property type="component" value="Unassembled WGS sequence"/>
</dbReference>
<evidence type="ECO:0000313" key="10">
    <source>
        <dbReference type="Proteomes" id="UP001195196"/>
    </source>
</evidence>
<dbReference type="InterPro" id="IPR018584">
    <property type="entry name" value="GT87"/>
</dbReference>
<dbReference type="AlphaFoldDB" id="A0AAW4G6F7"/>
<organism evidence="9 10">
    <name type="scientific">Gordonia rubripertincta</name>
    <name type="common">Rhodococcus corallinus</name>
    <dbReference type="NCBI Taxonomy" id="36822"/>
    <lineage>
        <taxon>Bacteria</taxon>
        <taxon>Bacillati</taxon>
        <taxon>Actinomycetota</taxon>
        <taxon>Actinomycetes</taxon>
        <taxon>Mycobacteriales</taxon>
        <taxon>Gordoniaceae</taxon>
        <taxon>Gordonia</taxon>
    </lineage>
</organism>
<keyword evidence="6 8" id="KW-0472">Membrane</keyword>
<feature type="transmembrane region" description="Helical" evidence="8">
    <location>
        <begin position="333"/>
        <end position="349"/>
    </location>
</feature>
<dbReference type="RefSeq" id="WP_204718176.1">
    <property type="nucleotide sequence ID" value="NZ_JAFFGU010000005.1"/>
</dbReference>
<dbReference type="EMBL" id="JAFFGU010000005">
    <property type="protein sequence ID" value="MBM7278754.1"/>
    <property type="molecule type" value="Genomic_DNA"/>
</dbReference>
<feature type="transmembrane region" description="Helical" evidence="8">
    <location>
        <begin position="176"/>
        <end position="200"/>
    </location>
</feature>
<accession>A0AAW4G6F7</accession>
<keyword evidence="2" id="KW-1003">Cell membrane</keyword>
<dbReference type="GO" id="GO:0005886">
    <property type="term" value="C:plasma membrane"/>
    <property type="evidence" value="ECO:0007669"/>
    <property type="project" value="UniProtKB-SubCell"/>
</dbReference>
<evidence type="ECO:0000256" key="1">
    <source>
        <dbReference type="ARBA" id="ARBA00004651"/>
    </source>
</evidence>
<sequence>MPAPTVHSRPVPTWVIVLAGIAALGVIVWHITAFPYTNPFYGLFENATDVRVYRAGADAVLDSRPLYEAPVLWRLHFTYPPFAAIAFVPLAVLSAGVAHIVWWAVCFVALVAVATLGTRSLGYRLDARLVGFAVLFSGGVTALEPVRNTIWLGQVNLVIMALILTDLVFLRADSRWRGIAIGIAAGLKLMPLFAVIYLLVTRQWRAAATAIATFGGTVAIGFLVVGADPRAYWTRHLMDSGRVGRADSPANQSVRGFGSQLLAHLDVRRFTHPGPGGPVFDAPSWLWVPAALVVAVLGLWAAVVARRMSRPLLAATIVGMTMCAVSPFAWGHHWVWCVPLLLVTLDLALRHGGSRRTWWYWLAPAGVVALTFTWWRHRWDSGPYLTSDHAISLGLFMMPRAADPGPVDHALVLLYAGCYPLLLAVTVVATLLAGRRTRDRRPSAGESLAPEDVVAVA</sequence>
<feature type="transmembrane region" description="Helical" evidence="8">
    <location>
        <begin position="311"/>
        <end position="327"/>
    </location>
</feature>
<keyword evidence="3" id="KW-0808">Transferase</keyword>
<gene>
    <name evidence="9" type="ORF">JTZ10_13415</name>
</gene>
<proteinExistence type="inferred from homology"/>
<evidence type="ECO:0000256" key="2">
    <source>
        <dbReference type="ARBA" id="ARBA00022475"/>
    </source>
</evidence>
<evidence type="ECO:0000256" key="4">
    <source>
        <dbReference type="ARBA" id="ARBA00022692"/>
    </source>
</evidence>
<feature type="transmembrane region" description="Helical" evidence="8">
    <location>
        <begin position="285"/>
        <end position="304"/>
    </location>
</feature>
<feature type="transmembrane region" description="Helical" evidence="8">
    <location>
        <begin position="127"/>
        <end position="143"/>
    </location>
</feature>
<feature type="transmembrane region" description="Helical" evidence="8">
    <location>
        <begin position="150"/>
        <end position="170"/>
    </location>
</feature>
<evidence type="ECO:0000256" key="3">
    <source>
        <dbReference type="ARBA" id="ARBA00022679"/>
    </source>
</evidence>
<evidence type="ECO:0000313" key="9">
    <source>
        <dbReference type="EMBL" id="MBM7278754.1"/>
    </source>
</evidence>
<keyword evidence="4 8" id="KW-0812">Transmembrane</keyword>
<name>A0AAW4G6F7_GORRU</name>
<feature type="transmembrane region" description="Helical" evidence="8">
    <location>
        <begin position="100"/>
        <end position="121"/>
    </location>
</feature>
<keyword evidence="5 8" id="KW-1133">Transmembrane helix</keyword>
<comment type="similarity">
    <text evidence="7">Belongs to the glycosyltransferase 87 family.</text>
</comment>
<reference evidence="9" key="1">
    <citation type="submission" date="2021-02" db="EMBL/GenBank/DDBJ databases">
        <title>Taxonomy, biology and ecology of Rhodococcus bacteria occurring in California pistachio and other woody hosts as revealed by genome sequence analyses.</title>
        <authorList>
            <person name="Riely B."/>
            <person name="Gai Y."/>
        </authorList>
    </citation>
    <scope>NUCLEOTIDE SEQUENCE</scope>
    <source>
        <strain evidence="9">BP-295</strain>
    </source>
</reference>
<feature type="transmembrane region" description="Helical" evidence="8">
    <location>
        <begin position="12"/>
        <end position="31"/>
    </location>
</feature>
<comment type="caution">
    <text evidence="9">The sequence shown here is derived from an EMBL/GenBank/DDBJ whole genome shotgun (WGS) entry which is preliminary data.</text>
</comment>
<evidence type="ECO:0000256" key="8">
    <source>
        <dbReference type="SAM" id="Phobius"/>
    </source>
</evidence>
<feature type="transmembrane region" description="Helical" evidence="8">
    <location>
        <begin position="71"/>
        <end position="93"/>
    </location>
</feature>
<feature type="transmembrane region" description="Helical" evidence="8">
    <location>
        <begin position="207"/>
        <end position="227"/>
    </location>
</feature>
<evidence type="ECO:0000256" key="6">
    <source>
        <dbReference type="ARBA" id="ARBA00023136"/>
    </source>
</evidence>
<dbReference type="Pfam" id="PF09594">
    <property type="entry name" value="GT87"/>
    <property type="match status" value="1"/>
</dbReference>
<comment type="subcellular location">
    <subcellularLocation>
        <location evidence="1">Cell membrane</location>
        <topology evidence="1">Multi-pass membrane protein</topology>
    </subcellularLocation>
</comment>
<feature type="transmembrane region" description="Helical" evidence="8">
    <location>
        <begin position="412"/>
        <end position="433"/>
    </location>
</feature>
<feature type="transmembrane region" description="Helical" evidence="8">
    <location>
        <begin position="358"/>
        <end position="375"/>
    </location>
</feature>
<evidence type="ECO:0000256" key="5">
    <source>
        <dbReference type="ARBA" id="ARBA00022989"/>
    </source>
</evidence>